<comment type="caution">
    <text evidence="5">The sequence shown here is derived from an EMBL/GenBank/DDBJ whole genome shotgun (WGS) entry which is preliminary data.</text>
</comment>
<comment type="function">
    <text evidence="1">Involved in chromosome partition. Localize to both poles of the predivisional cell following completion of DNA replication.</text>
</comment>
<dbReference type="CDD" id="cd02042">
    <property type="entry name" value="ParAB_family"/>
    <property type="match status" value="1"/>
</dbReference>
<name>A0A7X2D3J6_9PROT</name>
<evidence type="ECO:0000313" key="5">
    <source>
        <dbReference type="EMBL" id="MQX37479.1"/>
    </source>
</evidence>
<dbReference type="RefSeq" id="WP_153344995.1">
    <property type="nucleotide sequence ID" value="NZ_WIVE01000044.1"/>
</dbReference>
<evidence type="ECO:0000256" key="1">
    <source>
        <dbReference type="ARBA" id="ARBA00057242"/>
    </source>
</evidence>
<evidence type="ECO:0000256" key="2">
    <source>
        <dbReference type="ARBA" id="ARBA00074747"/>
    </source>
</evidence>
<dbReference type="OrthoDB" id="9815116at2"/>
<dbReference type="EMBL" id="WIVE01000044">
    <property type="protein sequence ID" value="MQX37479.1"/>
    <property type="molecule type" value="Genomic_DNA"/>
</dbReference>
<dbReference type="InterPro" id="IPR025669">
    <property type="entry name" value="AAA_dom"/>
</dbReference>
<reference evidence="5 6" key="1">
    <citation type="submission" date="2019-10" db="EMBL/GenBank/DDBJ databases">
        <title>Draft whole-genome sequence of the purple nonsulfur photosynthetic bacterium Roseospira navarrensis DSM 15114.</title>
        <authorList>
            <person name="Kyndt J.A."/>
            <person name="Meyer T.E."/>
        </authorList>
    </citation>
    <scope>NUCLEOTIDE SEQUENCE [LARGE SCALE GENOMIC DNA]</scope>
    <source>
        <strain evidence="5 6">DSM 15114</strain>
    </source>
</reference>
<feature type="region of interest" description="Disordered" evidence="3">
    <location>
        <begin position="1"/>
        <end position="24"/>
    </location>
</feature>
<evidence type="ECO:0000259" key="4">
    <source>
        <dbReference type="Pfam" id="PF13614"/>
    </source>
</evidence>
<dbReference type="PANTHER" id="PTHR13696">
    <property type="entry name" value="P-LOOP CONTAINING NUCLEOSIDE TRIPHOSPHATE HYDROLASE"/>
    <property type="match status" value="1"/>
</dbReference>
<feature type="domain" description="AAA" evidence="4">
    <location>
        <begin position="27"/>
        <end position="202"/>
    </location>
</feature>
<gene>
    <name evidence="5" type="ORF">GHC57_13210</name>
</gene>
<organism evidence="5 6">
    <name type="scientific">Roseospira navarrensis</name>
    <dbReference type="NCBI Taxonomy" id="140058"/>
    <lineage>
        <taxon>Bacteria</taxon>
        <taxon>Pseudomonadati</taxon>
        <taxon>Pseudomonadota</taxon>
        <taxon>Alphaproteobacteria</taxon>
        <taxon>Rhodospirillales</taxon>
        <taxon>Rhodospirillaceae</taxon>
        <taxon>Roseospira</taxon>
    </lineage>
</organism>
<protein>
    <recommendedName>
        <fullName evidence="2">Chromosome partitioning protein ParA</fullName>
    </recommendedName>
</protein>
<dbReference type="SUPFAM" id="SSF52540">
    <property type="entry name" value="P-loop containing nucleoside triphosphate hydrolases"/>
    <property type="match status" value="1"/>
</dbReference>
<evidence type="ECO:0000256" key="3">
    <source>
        <dbReference type="SAM" id="MobiDB-lite"/>
    </source>
</evidence>
<dbReference type="InterPro" id="IPR027417">
    <property type="entry name" value="P-loop_NTPase"/>
</dbReference>
<proteinExistence type="predicted"/>
<dbReference type="AlphaFoldDB" id="A0A7X2D3J6"/>
<dbReference type="PANTHER" id="PTHR13696:SF52">
    <property type="entry name" value="PARA FAMILY PROTEIN CT_582"/>
    <property type="match status" value="1"/>
</dbReference>
<accession>A0A7X2D3J6</accession>
<dbReference type="InterPro" id="IPR050678">
    <property type="entry name" value="DNA_Partitioning_ATPase"/>
</dbReference>
<keyword evidence="6" id="KW-1185">Reference proteome</keyword>
<dbReference type="Gene3D" id="3.40.50.300">
    <property type="entry name" value="P-loop containing nucleotide triphosphate hydrolases"/>
    <property type="match status" value="1"/>
</dbReference>
<sequence length="283" mass="30042">MAAGPGPSSSFGRSAVSPPTPDARPHILAIANQKGGVGKTTTAINLATALAATRKRVLVIDLDPQGNASTGFGIPREARRQDTYRLLSGDLTLERAGLATEVPGLTVIPAGPDLAGAEVELVQADRREHRLADALTRGLPEAGVDYILIDCPPALGLLTINGLVAAHAVLIPLQCEFFALEGISQLTRTIERVKGRFNPALTLQGIVLTMFDKRNNLSETVAEDVRGYFGDKVYRTVIPRNVRVSEAPSHGKPVLLYDTGCAGSKAYIQLAGELLRQHKTLAA</sequence>
<dbReference type="FunFam" id="3.40.50.300:FF:000285">
    <property type="entry name" value="Sporulation initiation inhibitor Soj"/>
    <property type="match status" value="1"/>
</dbReference>
<dbReference type="Pfam" id="PF13614">
    <property type="entry name" value="AAA_31"/>
    <property type="match status" value="1"/>
</dbReference>
<evidence type="ECO:0000313" key="6">
    <source>
        <dbReference type="Proteomes" id="UP000434582"/>
    </source>
</evidence>
<dbReference type="Proteomes" id="UP000434582">
    <property type="component" value="Unassembled WGS sequence"/>
</dbReference>